<dbReference type="InterPro" id="IPR001841">
    <property type="entry name" value="Znf_RING"/>
</dbReference>
<keyword evidence="3 5" id="KW-0479">Metal-binding</keyword>
<gene>
    <name evidence="10" type="primary">LOC107226227</name>
</gene>
<dbReference type="PROSITE" id="PS50235">
    <property type="entry name" value="USP_3"/>
    <property type="match status" value="1"/>
</dbReference>
<dbReference type="InterPro" id="IPR050185">
    <property type="entry name" value="Ub_carboxyl-term_hydrolase"/>
</dbReference>
<evidence type="ECO:0000256" key="4">
    <source>
        <dbReference type="ARBA" id="ARBA00022833"/>
    </source>
</evidence>
<comment type="catalytic activity">
    <reaction evidence="1">
        <text>Thiol-dependent hydrolysis of ester, thioester, amide, peptide and isopeptide bonds formed by the C-terminal Gly of ubiquitin (a 76-residue protein attached to proteins as an intracellular targeting signal).</text>
        <dbReference type="EC" id="3.4.19.12"/>
    </reaction>
</comment>
<evidence type="ECO:0000256" key="3">
    <source>
        <dbReference type="ARBA" id="ARBA00022771"/>
    </source>
</evidence>
<dbReference type="Pfam" id="PF00443">
    <property type="entry name" value="UCH"/>
    <property type="match status" value="2"/>
</dbReference>
<proteinExistence type="predicted"/>
<feature type="domain" description="RING-type" evidence="7">
    <location>
        <begin position="724"/>
        <end position="769"/>
    </location>
</feature>
<keyword evidence="4" id="KW-0862">Zinc</keyword>
<protein>
    <recommendedName>
        <fullName evidence="2">ubiquitinyl hydrolase 1</fullName>
        <ecNumber evidence="2">3.4.19.12</ecNumber>
    </recommendedName>
</protein>
<dbReference type="InterPro" id="IPR018200">
    <property type="entry name" value="USP_CS"/>
</dbReference>
<keyword evidence="9" id="KW-1185">Reference proteome</keyword>
<dbReference type="InterPro" id="IPR001394">
    <property type="entry name" value="Peptidase_C19_UCH"/>
</dbReference>
<sequence>MIDFGAVRMDTQVNDAGVGGILAIEPPRVSEIPDAPEPTGLSPLASSLDHNLTLQEDYIPSASNNMGIENTWTEANVITGDCVIPLPPPPGLEDFVDVGADPIGDSLIGVEHGPFLPPGGPMLNNLFAEADDDQNDSAIEVTTPPGVCGLRNLGNTCFMAAGLQCLTATPPVLRHFLDSELSCDKPMVHPRSLMAHFGALLGKMWSGRYSVIRPAEFKQALATYHPQFKDYRQHDCQEFLALLLDSLHEQMNTAKLTKNHEISATATTPELNDSNEPLQNLAPPDTTLTTSVSGADSIPVEPREIYDNLPSPECPNSPNVTMAGSPREDSDSPMAETDSAANSPRGSLLNDDEETLDSDEIVETKSNFIHNKMQEDPDMDVALNGNDFRLDKLDNVLTTNNVSCYHGLYDILKDAKTSNANFLVTTQESNNEIHYDSQKFPKENIRRNALENSNLTENHDFDNKSISIKRIKEVNVQAGNRSVDCLSSGSDAECDSGLEKCNVKRMRLDDQEKNHRKDGLGGSESQCSRVLLNCENGAIATQGETEAEADRHWAKHLTENRSVIVDTFQGQFKSTVICAVCKHISVTYEPFMYLSVPLPRAMERQLAVTYIPAIGGAPTRCVVSLNKQSRIGKLKEELLRTLGKTDVATTNVALAEVLENHIARILDDNSLLKYVNDTNRSIYAFELSDPPSAYISVSDGGGDCVTETETCHTGSGVSEEIGPCTICLEELDGDLKKHGGSGCNFIMCDLCIENYFKNQTDPQICPVCSTFVTASSFTKIDQTGRPRPAIRNLNVPLVLRHDSNKGTNNRKGTKLYGYPHLVKLPSRVNAKDLYDVVKKVVPQEAPYSIHFVDGQGHHCSRCMYTAHCTGCRVPDSGMIALQNGDTLAVRYTDTVPNIIQPVDHVSVSKQRPHRPLSLYDCLQAFSQSETLDEHNPWFCPKCEHNQCATKTLTVHRYPKFLIVYLKRFVFYECVSMKLDDKVTFPLVGLGIGRHLYDLYACVCHFGGVSAGHYTAYARNPRTDTWHYYNDEVTTRQKPQEEDFSNAYILFYSRQGTSAKPCNI</sequence>
<dbReference type="Gene3D" id="3.90.70.10">
    <property type="entry name" value="Cysteine proteinases"/>
    <property type="match status" value="3"/>
</dbReference>
<dbReference type="SUPFAM" id="SSF57850">
    <property type="entry name" value="RING/U-box"/>
    <property type="match status" value="1"/>
</dbReference>
<dbReference type="PANTHER" id="PTHR21646:SF35">
    <property type="match status" value="1"/>
</dbReference>
<dbReference type="PROSITE" id="PS00972">
    <property type="entry name" value="USP_1"/>
    <property type="match status" value="1"/>
</dbReference>
<accession>A0ABM3FMN6</accession>
<dbReference type="EC" id="3.4.19.12" evidence="2"/>
<dbReference type="SUPFAM" id="SSF54001">
    <property type="entry name" value="Cysteine proteinases"/>
    <property type="match status" value="1"/>
</dbReference>
<dbReference type="PANTHER" id="PTHR21646">
    <property type="entry name" value="UBIQUITIN CARBOXYL-TERMINAL HYDROLASE"/>
    <property type="match status" value="1"/>
</dbReference>
<evidence type="ECO:0000259" key="7">
    <source>
        <dbReference type="PROSITE" id="PS50089"/>
    </source>
</evidence>
<evidence type="ECO:0000256" key="6">
    <source>
        <dbReference type="SAM" id="MobiDB-lite"/>
    </source>
</evidence>
<reference evidence="10" key="1">
    <citation type="submission" date="2025-08" db="UniProtKB">
        <authorList>
            <consortium name="RefSeq"/>
        </authorList>
    </citation>
    <scope>IDENTIFICATION</scope>
    <source>
        <tissue evidence="10">Thorax and Abdomen</tissue>
    </source>
</reference>
<evidence type="ECO:0000313" key="10">
    <source>
        <dbReference type="RefSeq" id="XP_046589279.1"/>
    </source>
</evidence>
<feature type="domain" description="USP" evidence="8">
    <location>
        <begin position="148"/>
        <end position="1054"/>
    </location>
</feature>
<dbReference type="GeneID" id="107226227"/>
<feature type="compositionally biased region" description="Polar residues" evidence="6">
    <location>
        <begin position="267"/>
        <end position="278"/>
    </location>
</feature>
<feature type="compositionally biased region" description="Acidic residues" evidence="6">
    <location>
        <begin position="350"/>
        <end position="359"/>
    </location>
</feature>
<dbReference type="InterPro" id="IPR038765">
    <property type="entry name" value="Papain-like_cys_pep_sf"/>
</dbReference>
<feature type="region of interest" description="Disordered" evidence="6">
    <location>
        <begin position="267"/>
        <end position="359"/>
    </location>
</feature>
<evidence type="ECO:0000313" key="9">
    <source>
        <dbReference type="Proteomes" id="UP000829291"/>
    </source>
</evidence>
<name>A0ABM3FMN6_NEOLC</name>
<evidence type="ECO:0000256" key="2">
    <source>
        <dbReference type="ARBA" id="ARBA00012759"/>
    </source>
</evidence>
<organism evidence="9 10">
    <name type="scientific">Neodiprion lecontei</name>
    <name type="common">Redheaded pine sawfly</name>
    <dbReference type="NCBI Taxonomy" id="441921"/>
    <lineage>
        <taxon>Eukaryota</taxon>
        <taxon>Metazoa</taxon>
        <taxon>Ecdysozoa</taxon>
        <taxon>Arthropoda</taxon>
        <taxon>Hexapoda</taxon>
        <taxon>Insecta</taxon>
        <taxon>Pterygota</taxon>
        <taxon>Neoptera</taxon>
        <taxon>Endopterygota</taxon>
        <taxon>Hymenoptera</taxon>
        <taxon>Tenthredinoidea</taxon>
        <taxon>Diprionidae</taxon>
        <taxon>Diprioninae</taxon>
        <taxon>Neodiprion</taxon>
    </lineage>
</organism>
<dbReference type="InterPro" id="IPR013083">
    <property type="entry name" value="Znf_RING/FYVE/PHD"/>
</dbReference>
<dbReference type="PROSITE" id="PS50089">
    <property type="entry name" value="ZF_RING_2"/>
    <property type="match status" value="1"/>
</dbReference>
<evidence type="ECO:0000259" key="8">
    <source>
        <dbReference type="PROSITE" id="PS50235"/>
    </source>
</evidence>
<dbReference type="Proteomes" id="UP000829291">
    <property type="component" value="Chromosome 3"/>
</dbReference>
<dbReference type="RefSeq" id="XP_046589279.1">
    <property type="nucleotide sequence ID" value="XM_046733323.1"/>
</dbReference>
<dbReference type="InterPro" id="IPR028889">
    <property type="entry name" value="USP"/>
</dbReference>
<dbReference type="Gene3D" id="3.30.40.10">
    <property type="entry name" value="Zinc/RING finger domain, C3HC4 (zinc finger)"/>
    <property type="match status" value="1"/>
</dbReference>
<dbReference type="CDD" id="cd02674">
    <property type="entry name" value="Peptidase_C19R"/>
    <property type="match status" value="1"/>
</dbReference>
<keyword evidence="3 5" id="KW-0863">Zinc-finger</keyword>
<evidence type="ECO:0000256" key="1">
    <source>
        <dbReference type="ARBA" id="ARBA00000707"/>
    </source>
</evidence>
<evidence type="ECO:0000256" key="5">
    <source>
        <dbReference type="PROSITE-ProRule" id="PRU00175"/>
    </source>
</evidence>